<dbReference type="InterPro" id="IPR050832">
    <property type="entry name" value="Bact_Acetyltransf"/>
</dbReference>
<keyword evidence="1 4" id="KW-0808">Transferase</keyword>
<protein>
    <submittedName>
        <fullName evidence="4">N-acetyltransferase</fullName>
    </submittedName>
</protein>
<name>A0A3N0GQ09_9ACTN</name>
<dbReference type="Proteomes" id="UP000279994">
    <property type="component" value="Unassembled WGS sequence"/>
</dbReference>
<dbReference type="Gene3D" id="3.40.630.30">
    <property type="match status" value="1"/>
</dbReference>
<evidence type="ECO:0000259" key="3">
    <source>
        <dbReference type="PROSITE" id="PS51186"/>
    </source>
</evidence>
<dbReference type="PANTHER" id="PTHR43877:SF2">
    <property type="entry name" value="AMINOALKYLPHOSPHONATE N-ACETYLTRANSFERASE-RELATED"/>
    <property type="match status" value="1"/>
</dbReference>
<dbReference type="RefSeq" id="WP_123223650.1">
    <property type="nucleotide sequence ID" value="NZ_RJSF01000040.1"/>
</dbReference>
<dbReference type="CDD" id="cd04301">
    <property type="entry name" value="NAT_SF"/>
    <property type="match status" value="1"/>
</dbReference>
<dbReference type="InterPro" id="IPR016181">
    <property type="entry name" value="Acyl_CoA_acyltransferase"/>
</dbReference>
<dbReference type="PANTHER" id="PTHR43877">
    <property type="entry name" value="AMINOALKYLPHOSPHONATE N-ACETYLTRANSFERASE-RELATED-RELATED"/>
    <property type="match status" value="1"/>
</dbReference>
<sequence>MSVVFRPGRVDEGDGALLLAAFAAEMDALYDGLDLEAPGMPTAGPRDLGPPHGAFLVGYRDEAPVCCGGVKRLPDGACELKRMYVVPAARRQGVARQLLHALEDAARALGFAVARMDTGPRQQHAMAFYEAEGYTPIGNFNANPAASWWGEKAL</sequence>
<dbReference type="Pfam" id="PF00583">
    <property type="entry name" value="Acetyltransf_1"/>
    <property type="match status" value="1"/>
</dbReference>
<feature type="domain" description="N-acetyltransferase" evidence="3">
    <location>
        <begin position="16"/>
        <end position="154"/>
    </location>
</feature>
<accession>A0A3N0GQ09</accession>
<comment type="caution">
    <text evidence="4">The sequence shown here is derived from an EMBL/GenBank/DDBJ whole genome shotgun (WGS) entry which is preliminary data.</text>
</comment>
<dbReference type="GO" id="GO:0016747">
    <property type="term" value="F:acyltransferase activity, transferring groups other than amino-acyl groups"/>
    <property type="evidence" value="ECO:0007669"/>
    <property type="project" value="InterPro"/>
</dbReference>
<dbReference type="SUPFAM" id="SSF55729">
    <property type="entry name" value="Acyl-CoA N-acyltransferases (Nat)"/>
    <property type="match status" value="1"/>
</dbReference>
<reference evidence="4 5" key="1">
    <citation type="submission" date="2018-11" db="EMBL/GenBank/DDBJ databases">
        <authorList>
            <person name="Li F."/>
        </authorList>
    </citation>
    <scope>NUCLEOTIDE SEQUENCE [LARGE SCALE GENOMIC DNA]</scope>
    <source>
        <strain evidence="4 5">Gsoil 818</strain>
    </source>
</reference>
<evidence type="ECO:0000313" key="5">
    <source>
        <dbReference type="Proteomes" id="UP000279994"/>
    </source>
</evidence>
<organism evidence="4 5">
    <name type="scientific">Nocardioides pocheonensis</name>
    <dbReference type="NCBI Taxonomy" id="661485"/>
    <lineage>
        <taxon>Bacteria</taxon>
        <taxon>Bacillati</taxon>
        <taxon>Actinomycetota</taxon>
        <taxon>Actinomycetes</taxon>
        <taxon>Propionibacteriales</taxon>
        <taxon>Nocardioidaceae</taxon>
        <taxon>Nocardioides</taxon>
    </lineage>
</organism>
<dbReference type="AlphaFoldDB" id="A0A3N0GQ09"/>
<evidence type="ECO:0000256" key="2">
    <source>
        <dbReference type="ARBA" id="ARBA00023315"/>
    </source>
</evidence>
<evidence type="ECO:0000313" key="4">
    <source>
        <dbReference type="EMBL" id="RNM14242.1"/>
    </source>
</evidence>
<proteinExistence type="predicted"/>
<gene>
    <name evidence="4" type="ORF">EFL26_15080</name>
</gene>
<keyword evidence="5" id="KW-1185">Reference proteome</keyword>
<dbReference type="InterPro" id="IPR000182">
    <property type="entry name" value="GNAT_dom"/>
</dbReference>
<dbReference type="EMBL" id="RJSF01000040">
    <property type="protein sequence ID" value="RNM14242.1"/>
    <property type="molecule type" value="Genomic_DNA"/>
</dbReference>
<dbReference type="PROSITE" id="PS51186">
    <property type="entry name" value="GNAT"/>
    <property type="match status" value="1"/>
</dbReference>
<dbReference type="OrthoDB" id="70840at2"/>
<keyword evidence="2" id="KW-0012">Acyltransferase</keyword>
<evidence type="ECO:0000256" key="1">
    <source>
        <dbReference type="ARBA" id="ARBA00022679"/>
    </source>
</evidence>